<dbReference type="InterPro" id="IPR036388">
    <property type="entry name" value="WH-like_DNA-bd_sf"/>
</dbReference>
<gene>
    <name evidence="7" type="ORF">IBL28_05340</name>
</gene>
<feature type="domain" description="RNA polymerase sigma factor 70 region 4 type 2" evidence="6">
    <location>
        <begin position="150"/>
        <end position="200"/>
    </location>
</feature>
<evidence type="ECO:0000313" key="7">
    <source>
        <dbReference type="EMBL" id="MBC9795378.1"/>
    </source>
</evidence>
<dbReference type="InterPro" id="IPR013249">
    <property type="entry name" value="RNA_pol_sigma70_r4_t2"/>
</dbReference>
<sequence>MTKKFLHLNNPDSEGSKNSPSDRQYTDKYNSDKELWLAFQAGDEQAYETLYIRYVELLFEYGICQYHNKSFVEDALHNFYLELWKAKERLSVVSPIYPYLIKSFKRYLFARAKKQRRNINLSDTMVVTGKDHETDDTQEEAEFRNEKELAVQKALPKLSEKQQEIIHLKYYSGLSYNEIGEIMGMNIKSVYNLMFQAINQLRKHVDDLILIGGTLLWLTYFLSKDRLLEFFM</sequence>
<dbReference type="PANTHER" id="PTHR43133">
    <property type="entry name" value="RNA POLYMERASE ECF-TYPE SIGMA FACTO"/>
    <property type="match status" value="1"/>
</dbReference>
<dbReference type="NCBIfam" id="TIGR02937">
    <property type="entry name" value="sigma70-ECF"/>
    <property type="match status" value="1"/>
</dbReference>
<reference evidence="7 8" key="1">
    <citation type="submission" date="2020-09" db="EMBL/GenBank/DDBJ databases">
        <title>Sinomicrobium weinanense sp. nov., a halophilic bacteria isolated from saline-alkali soil.</title>
        <authorList>
            <person name="Wu P."/>
            <person name="Ren H."/>
            <person name="Mei Y."/>
            <person name="Liang Y."/>
            <person name="Chen Z."/>
        </authorList>
    </citation>
    <scope>NUCLEOTIDE SEQUENCE [LARGE SCALE GENOMIC DNA]</scope>
    <source>
        <strain evidence="7 8">FJxs</strain>
    </source>
</reference>
<dbReference type="InterPro" id="IPR013324">
    <property type="entry name" value="RNA_pol_sigma_r3/r4-like"/>
</dbReference>
<evidence type="ECO:0000256" key="5">
    <source>
        <dbReference type="SAM" id="MobiDB-lite"/>
    </source>
</evidence>
<dbReference type="SUPFAM" id="SSF88659">
    <property type="entry name" value="Sigma3 and sigma4 domains of RNA polymerase sigma factors"/>
    <property type="match status" value="1"/>
</dbReference>
<comment type="similarity">
    <text evidence="1">Belongs to the sigma-70 factor family. ECF subfamily.</text>
</comment>
<evidence type="ECO:0000256" key="3">
    <source>
        <dbReference type="ARBA" id="ARBA00023082"/>
    </source>
</evidence>
<dbReference type="GO" id="GO:0006352">
    <property type="term" value="P:DNA-templated transcription initiation"/>
    <property type="evidence" value="ECO:0007669"/>
    <property type="project" value="InterPro"/>
</dbReference>
<keyword evidence="2" id="KW-0805">Transcription regulation</keyword>
<dbReference type="GO" id="GO:0016987">
    <property type="term" value="F:sigma factor activity"/>
    <property type="evidence" value="ECO:0007669"/>
    <property type="project" value="UniProtKB-KW"/>
</dbReference>
<dbReference type="EMBL" id="JACVDC010000009">
    <property type="protein sequence ID" value="MBC9795378.1"/>
    <property type="molecule type" value="Genomic_DNA"/>
</dbReference>
<accession>A0A926JQD6</accession>
<dbReference type="InterPro" id="IPR013325">
    <property type="entry name" value="RNA_pol_sigma_r2"/>
</dbReference>
<dbReference type="CDD" id="cd06171">
    <property type="entry name" value="Sigma70_r4"/>
    <property type="match status" value="1"/>
</dbReference>
<evidence type="ECO:0000259" key="6">
    <source>
        <dbReference type="Pfam" id="PF08281"/>
    </source>
</evidence>
<evidence type="ECO:0000256" key="4">
    <source>
        <dbReference type="ARBA" id="ARBA00023163"/>
    </source>
</evidence>
<dbReference type="InterPro" id="IPR039425">
    <property type="entry name" value="RNA_pol_sigma-70-like"/>
</dbReference>
<dbReference type="Pfam" id="PF08281">
    <property type="entry name" value="Sigma70_r4_2"/>
    <property type="match status" value="1"/>
</dbReference>
<dbReference type="PANTHER" id="PTHR43133:SF46">
    <property type="entry name" value="RNA POLYMERASE SIGMA-70 FACTOR ECF SUBFAMILY"/>
    <property type="match status" value="1"/>
</dbReference>
<dbReference type="Proteomes" id="UP000653730">
    <property type="component" value="Unassembled WGS sequence"/>
</dbReference>
<dbReference type="Gene3D" id="1.10.1740.10">
    <property type="match status" value="1"/>
</dbReference>
<keyword evidence="3" id="KW-0731">Sigma factor</keyword>
<dbReference type="SUPFAM" id="SSF88946">
    <property type="entry name" value="Sigma2 domain of RNA polymerase sigma factors"/>
    <property type="match status" value="1"/>
</dbReference>
<proteinExistence type="inferred from homology"/>
<feature type="region of interest" description="Disordered" evidence="5">
    <location>
        <begin position="1"/>
        <end position="25"/>
    </location>
</feature>
<feature type="compositionally biased region" description="Polar residues" evidence="5">
    <location>
        <begin position="10"/>
        <end position="23"/>
    </location>
</feature>
<evidence type="ECO:0000313" key="8">
    <source>
        <dbReference type="Proteomes" id="UP000653730"/>
    </source>
</evidence>
<evidence type="ECO:0000256" key="1">
    <source>
        <dbReference type="ARBA" id="ARBA00010641"/>
    </source>
</evidence>
<keyword evidence="8" id="KW-1185">Reference proteome</keyword>
<dbReference type="InterPro" id="IPR014284">
    <property type="entry name" value="RNA_pol_sigma-70_dom"/>
</dbReference>
<organism evidence="7 8">
    <name type="scientific">Sinomicrobium weinanense</name>
    <dbReference type="NCBI Taxonomy" id="2842200"/>
    <lineage>
        <taxon>Bacteria</taxon>
        <taxon>Pseudomonadati</taxon>
        <taxon>Bacteroidota</taxon>
        <taxon>Flavobacteriia</taxon>
        <taxon>Flavobacteriales</taxon>
        <taxon>Flavobacteriaceae</taxon>
        <taxon>Sinomicrobium</taxon>
    </lineage>
</organism>
<comment type="caution">
    <text evidence="7">The sequence shown here is derived from an EMBL/GenBank/DDBJ whole genome shotgun (WGS) entry which is preliminary data.</text>
</comment>
<dbReference type="GO" id="GO:0003677">
    <property type="term" value="F:DNA binding"/>
    <property type="evidence" value="ECO:0007669"/>
    <property type="project" value="InterPro"/>
</dbReference>
<protein>
    <submittedName>
        <fullName evidence="7">Sigma-70 family RNA polymerase sigma factor</fullName>
    </submittedName>
</protein>
<dbReference type="AlphaFoldDB" id="A0A926JQD6"/>
<dbReference type="Gene3D" id="1.10.10.10">
    <property type="entry name" value="Winged helix-like DNA-binding domain superfamily/Winged helix DNA-binding domain"/>
    <property type="match status" value="1"/>
</dbReference>
<name>A0A926JQD6_9FLAO</name>
<evidence type="ECO:0000256" key="2">
    <source>
        <dbReference type="ARBA" id="ARBA00023015"/>
    </source>
</evidence>
<keyword evidence="4" id="KW-0804">Transcription</keyword>